<feature type="active site" description="Proton acceptor" evidence="1">
    <location>
        <position position="176"/>
    </location>
</feature>
<dbReference type="OrthoDB" id="2862635at2759"/>
<dbReference type="AlphaFoldDB" id="A0A9W9H1L0"/>
<dbReference type="Gene3D" id="2.60.120.700">
    <property type="entry name" value="Peptidase G1"/>
    <property type="match status" value="1"/>
</dbReference>
<dbReference type="Proteomes" id="UP001149079">
    <property type="component" value="Unassembled WGS sequence"/>
</dbReference>
<dbReference type="PANTHER" id="PTHR37536:SF3">
    <property type="entry name" value="PUTATIVE (AFU_ORTHOLOGUE AFUA_3G02970)-RELATED"/>
    <property type="match status" value="1"/>
</dbReference>
<dbReference type="InterPro" id="IPR013320">
    <property type="entry name" value="ConA-like_dom_sf"/>
</dbReference>
<dbReference type="EMBL" id="JAPQKL010000004">
    <property type="protein sequence ID" value="KAJ5135880.1"/>
    <property type="molecule type" value="Genomic_DNA"/>
</dbReference>
<dbReference type="SUPFAM" id="SSF49899">
    <property type="entry name" value="Concanavalin A-like lectins/glucanases"/>
    <property type="match status" value="1"/>
</dbReference>
<dbReference type="GO" id="GO:0070007">
    <property type="term" value="F:glutamic-type endopeptidase activity"/>
    <property type="evidence" value="ECO:0007669"/>
    <property type="project" value="InterPro"/>
</dbReference>
<dbReference type="RefSeq" id="XP_056522852.1">
    <property type="nucleotide sequence ID" value="XM_056665902.1"/>
</dbReference>
<name>A0A9W9H1L0_9EURO</name>
<proteinExistence type="predicted"/>
<dbReference type="PANTHER" id="PTHR37536">
    <property type="entry name" value="PUTATIVE (AFU_ORTHOLOGUE AFUA_3G02970)-RELATED"/>
    <property type="match status" value="1"/>
</dbReference>
<comment type="caution">
    <text evidence="2">The sequence shown here is derived from an EMBL/GenBank/DDBJ whole genome shotgun (WGS) entry which is preliminary data.</text>
</comment>
<organism evidence="2 3">
    <name type="scientific">Penicillium bovifimosum</name>
    <dbReference type="NCBI Taxonomy" id="126998"/>
    <lineage>
        <taxon>Eukaryota</taxon>
        <taxon>Fungi</taxon>
        <taxon>Dikarya</taxon>
        <taxon>Ascomycota</taxon>
        <taxon>Pezizomycotina</taxon>
        <taxon>Eurotiomycetes</taxon>
        <taxon>Eurotiomycetidae</taxon>
        <taxon>Eurotiales</taxon>
        <taxon>Aspergillaceae</taxon>
        <taxon>Penicillium</taxon>
    </lineage>
</organism>
<reference evidence="2" key="2">
    <citation type="journal article" date="2023" name="IMA Fungus">
        <title>Comparative genomic study of the Penicillium genus elucidates a diverse pangenome and 15 lateral gene transfer events.</title>
        <authorList>
            <person name="Petersen C."/>
            <person name="Sorensen T."/>
            <person name="Nielsen M.R."/>
            <person name="Sondergaard T.E."/>
            <person name="Sorensen J.L."/>
            <person name="Fitzpatrick D.A."/>
            <person name="Frisvad J.C."/>
            <person name="Nielsen K.L."/>
        </authorList>
    </citation>
    <scope>NUCLEOTIDE SEQUENCE</scope>
    <source>
        <strain evidence="2">IBT 22155</strain>
    </source>
</reference>
<dbReference type="GeneID" id="81405072"/>
<sequence length="192" mass="21521">MLPEPPAVQATHPISPEPRKFFISNSTTHEEYSSNWAGAVLIGKGLYFCHCRIHCSDTQAPIGCFFKQAVLCLCVGWHRRRYLRQRYPSRLVLISAFRDALCRTMHGMNGTRTMRMTSLASRLRLENKIKVTVDATSKTTGTATIENVSTGKTVTHTFTGGVDGDLCEYNAEWIVEDFSSNEDLVRSPTSEL</sequence>
<dbReference type="InterPro" id="IPR038656">
    <property type="entry name" value="Peptidase_G1_sf"/>
</dbReference>
<reference evidence="2" key="1">
    <citation type="submission" date="2022-11" db="EMBL/GenBank/DDBJ databases">
        <authorList>
            <person name="Petersen C."/>
        </authorList>
    </citation>
    <scope>NUCLEOTIDE SEQUENCE</scope>
    <source>
        <strain evidence="2">IBT 22155</strain>
    </source>
</reference>
<protein>
    <submittedName>
        <fullName evidence="2">Uncharacterized protein</fullName>
    </submittedName>
</protein>
<dbReference type="PRINTS" id="PR00977">
    <property type="entry name" value="SCYTLDPTASE"/>
</dbReference>
<accession>A0A9W9H1L0</accession>
<keyword evidence="3" id="KW-1185">Reference proteome</keyword>
<dbReference type="Pfam" id="PF01828">
    <property type="entry name" value="Peptidase_A4"/>
    <property type="match status" value="1"/>
</dbReference>
<dbReference type="InterPro" id="IPR000250">
    <property type="entry name" value="Peptidase_G1"/>
</dbReference>
<evidence type="ECO:0000313" key="3">
    <source>
        <dbReference type="Proteomes" id="UP001149079"/>
    </source>
</evidence>
<evidence type="ECO:0000256" key="1">
    <source>
        <dbReference type="PIRSR" id="PIRSR600250-50"/>
    </source>
</evidence>
<dbReference type="GO" id="GO:0006508">
    <property type="term" value="P:proteolysis"/>
    <property type="evidence" value="ECO:0007669"/>
    <property type="project" value="InterPro"/>
</dbReference>
<evidence type="ECO:0000313" key="2">
    <source>
        <dbReference type="EMBL" id="KAJ5135880.1"/>
    </source>
</evidence>
<gene>
    <name evidence="2" type="ORF">N7515_005158</name>
</gene>